<dbReference type="EMBL" id="SRZB01000002">
    <property type="protein sequence ID" value="TGY00448.1"/>
    <property type="molecule type" value="Genomic_DNA"/>
</dbReference>
<comment type="caution">
    <text evidence="1">The sequence shown here is derived from an EMBL/GenBank/DDBJ whole genome shotgun (WGS) entry which is preliminary data.</text>
</comment>
<organism evidence="1 2">
    <name type="scientific">Hominisplanchenecus murintestinalis</name>
    <dbReference type="NCBI Taxonomy" id="2941517"/>
    <lineage>
        <taxon>Bacteria</taxon>
        <taxon>Bacillati</taxon>
        <taxon>Bacillota</taxon>
        <taxon>Clostridia</taxon>
        <taxon>Lachnospirales</taxon>
        <taxon>Lachnospiraceae</taxon>
        <taxon>Hominisplanchenecus</taxon>
    </lineage>
</organism>
<accession>A0AC61R2I0</accession>
<reference evidence="1" key="1">
    <citation type="submission" date="2019-04" db="EMBL/GenBank/DDBJ databases">
        <title>Microbes associate with the intestines of laboratory mice.</title>
        <authorList>
            <person name="Navarre W."/>
            <person name="Wong E."/>
            <person name="Huang K."/>
            <person name="Tropini C."/>
            <person name="Ng K."/>
            <person name="Yu B."/>
        </authorList>
    </citation>
    <scope>NUCLEOTIDE SEQUENCE</scope>
    <source>
        <strain evidence="1">NM72_1-8</strain>
    </source>
</reference>
<proteinExistence type="predicted"/>
<name>A0AC61R2I0_9FIRM</name>
<gene>
    <name evidence="1" type="ORF">E5357_02825</name>
</gene>
<evidence type="ECO:0000313" key="1">
    <source>
        <dbReference type="EMBL" id="TGY00448.1"/>
    </source>
</evidence>
<protein>
    <submittedName>
        <fullName evidence="1">Uncharacterized protein</fullName>
    </submittedName>
</protein>
<keyword evidence="2" id="KW-1185">Reference proteome</keyword>
<dbReference type="Proteomes" id="UP000307720">
    <property type="component" value="Unassembled WGS sequence"/>
</dbReference>
<sequence length="304" mass="34849">MEGLRLIEFGKIYTSGEILEHSKELAKEHPGHLHYRRAGESHDGREIPGLLLGDSGKCLIVSSAIHGRESLNPALLLRMAEDYALIRENEYRDPGLDEWQELLTDYSIYFLPLMNPDGYEIALRGFSEIRNPLFGNIAAAKGILHTEWKENGRGVDINRNFPCASYQAREGMKKSASEQETRALIHAFGEFPESVGYIDFHSRGRIIYYYRDAMPYRYNRRAKCIAKHLQKISGYALGKRKEEHASRNDGGNSVNFYSETYRKPALTVETVGDEEEFPLNPALQAETYQETRWIPLEFLKNLLE</sequence>
<evidence type="ECO:0000313" key="2">
    <source>
        <dbReference type="Proteomes" id="UP000307720"/>
    </source>
</evidence>